<evidence type="ECO:0000313" key="1">
    <source>
        <dbReference type="EMBL" id="NHM02405.1"/>
    </source>
</evidence>
<accession>A0ABX0I8C1</accession>
<dbReference type="RefSeq" id="WP_166077515.1">
    <property type="nucleotide sequence ID" value="NZ_JAAJBT010000005.1"/>
</dbReference>
<evidence type="ECO:0000313" key="2">
    <source>
        <dbReference type="Proteomes" id="UP000800984"/>
    </source>
</evidence>
<reference evidence="1 2" key="1">
    <citation type="submission" date="2020-02" db="EMBL/GenBank/DDBJ databases">
        <authorList>
            <person name="Chen W.-M."/>
        </authorList>
    </citation>
    <scope>NUCLEOTIDE SEQUENCE [LARGE SCALE GENOMIC DNA]</scope>
    <source>
        <strain evidence="1 2">KDG-16</strain>
    </source>
</reference>
<dbReference type="EMBL" id="JAAJBT010000005">
    <property type="protein sequence ID" value="NHM02405.1"/>
    <property type="molecule type" value="Genomic_DNA"/>
</dbReference>
<sequence>MENFIELKKQLTSLEDDLIKLELSTVITGDKKEIESIIKENIFLKSAQVFRASKEESAFWDYCSFSVFNDKYQEMVNVFLMDDNKNQSNEELFIELELSKYKRLLENFEKKNYSNEIKPALEKKIAFLNDKLNPNTFIPPVDYSDTKANEKIVFLYELGVLEFLKNNPPFNTTTNSLASVLSAITGENITTIQPYINPIFNKEIEQDKNPLKSIKLTSKVKKKLSDIGYINKKNNF</sequence>
<proteinExistence type="predicted"/>
<protein>
    <recommendedName>
        <fullName evidence="3">RteC protein</fullName>
    </recommendedName>
</protein>
<dbReference type="Proteomes" id="UP000800984">
    <property type="component" value="Unassembled WGS sequence"/>
</dbReference>
<organism evidence="1 2">
    <name type="scientific">Flavobacterium difficile</name>
    <dbReference type="NCBI Taxonomy" id="2709659"/>
    <lineage>
        <taxon>Bacteria</taxon>
        <taxon>Pseudomonadati</taxon>
        <taxon>Bacteroidota</taxon>
        <taxon>Flavobacteriia</taxon>
        <taxon>Flavobacteriales</taxon>
        <taxon>Flavobacteriaceae</taxon>
        <taxon>Flavobacterium</taxon>
    </lineage>
</organism>
<gene>
    <name evidence="1" type="ORF">G4D72_09825</name>
</gene>
<name>A0ABX0I8C1_9FLAO</name>
<evidence type="ECO:0008006" key="3">
    <source>
        <dbReference type="Google" id="ProtNLM"/>
    </source>
</evidence>
<keyword evidence="2" id="KW-1185">Reference proteome</keyword>
<comment type="caution">
    <text evidence="1">The sequence shown here is derived from an EMBL/GenBank/DDBJ whole genome shotgun (WGS) entry which is preliminary data.</text>
</comment>